<evidence type="ECO:0000313" key="1">
    <source>
        <dbReference type="EMBL" id="PRX92024.1"/>
    </source>
</evidence>
<dbReference type="EMBL" id="PVZC01000012">
    <property type="protein sequence ID" value="PRX92024.1"/>
    <property type="molecule type" value="Genomic_DNA"/>
</dbReference>
<dbReference type="AlphaFoldDB" id="A0A2T0PSZ2"/>
<dbReference type="RefSeq" id="WP_106253443.1">
    <property type="nucleotide sequence ID" value="NZ_PVZC01000012.1"/>
</dbReference>
<sequence length="81" mass="8867">MAEDMYVLVGHAGTRERARILAETVEGVYWADAEPGGDLIVVDPEGVMRLAKGGGMWVRDDDYEVHMADGSILHLTPVKAR</sequence>
<protein>
    <submittedName>
        <fullName evidence="1">Uncharacterized protein</fullName>
    </submittedName>
</protein>
<organism evidence="1 2">
    <name type="scientific">Allonocardiopsis opalescens</name>
    <dbReference type="NCBI Taxonomy" id="1144618"/>
    <lineage>
        <taxon>Bacteria</taxon>
        <taxon>Bacillati</taxon>
        <taxon>Actinomycetota</taxon>
        <taxon>Actinomycetes</taxon>
        <taxon>Streptosporangiales</taxon>
        <taxon>Allonocardiopsis</taxon>
    </lineage>
</organism>
<evidence type="ECO:0000313" key="2">
    <source>
        <dbReference type="Proteomes" id="UP000237846"/>
    </source>
</evidence>
<proteinExistence type="predicted"/>
<gene>
    <name evidence="1" type="ORF">CLV72_11297</name>
</gene>
<accession>A0A2T0PSZ2</accession>
<name>A0A2T0PSZ2_9ACTN</name>
<reference evidence="1 2" key="1">
    <citation type="submission" date="2018-03" db="EMBL/GenBank/DDBJ databases">
        <title>Genomic Encyclopedia of Archaeal and Bacterial Type Strains, Phase II (KMG-II): from individual species to whole genera.</title>
        <authorList>
            <person name="Goeker M."/>
        </authorList>
    </citation>
    <scope>NUCLEOTIDE SEQUENCE [LARGE SCALE GENOMIC DNA]</scope>
    <source>
        <strain evidence="1 2">DSM 45601</strain>
    </source>
</reference>
<dbReference type="Proteomes" id="UP000237846">
    <property type="component" value="Unassembled WGS sequence"/>
</dbReference>
<comment type="caution">
    <text evidence="1">The sequence shown here is derived from an EMBL/GenBank/DDBJ whole genome shotgun (WGS) entry which is preliminary data.</text>
</comment>
<keyword evidence="2" id="KW-1185">Reference proteome</keyword>